<evidence type="ECO:0000313" key="1">
    <source>
        <dbReference type="EMBL" id="GJJ67908.1"/>
    </source>
</evidence>
<comment type="caution">
    <text evidence="1">The sequence shown here is derived from an EMBL/GenBank/DDBJ whole genome shotgun (WGS) entry which is preliminary data.</text>
</comment>
<dbReference type="AlphaFoldDB" id="A0A9P3H064"/>
<keyword evidence="2" id="KW-1185">Reference proteome</keyword>
<dbReference type="Proteomes" id="UP000827284">
    <property type="component" value="Unassembled WGS sequence"/>
</dbReference>
<dbReference type="EMBL" id="BQFW01000001">
    <property type="protein sequence ID" value="GJJ67908.1"/>
    <property type="molecule type" value="Genomic_DNA"/>
</dbReference>
<evidence type="ECO:0000313" key="2">
    <source>
        <dbReference type="Proteomes" id="UP000827284"/>
    </source>
</evidence>
<proteinExistence type="predicted"/>
<reference evidence="1" key="1">
    <citation type="submission" date="2021-11" db="EMBL/GenBank/DDBJ databases">
        <authorList>
            <person name="Herlambang A."/>
            <person name="Guo Y."/>
            <person name="Takashima Y."/>
            <person name="Nishizawa T."/>
        </authorList>
    </citation>
    <scope>NUCLEOTIDE SEQUENCE</scope>
    <source>
        <strain evidence="1">E1425</strain>
    </source>
</reference>
<gene>
    <name evidence="1" type="ORF">EMPS_00254</name>
</gene>
<organism evidence="1 2">
    <name type="scientific">Entomortierella parvispora</name>
    <dbReference type="NCBI Taxonomy" id="205924"/>
    <lineage>
        <taxon>Eukaryota</taxon>
        <taxon>Fungi</taxon>
        <taxon>Fungi incertae sedis</taxon>
        <taxon>Mucoromycota</taxon>
        <taxon>Mortierellomycotina</taxon>
        <taxon>Mortierellomycetes</taxon>
        <taxon>Mortierellales</taxon>
        <taxon>Mortierellaceae</taxon>
        <taxon>Entomortierella</taxon>
    </lineage>
</organism>
<reference evidence="1" key="2">
    <citation type="journal article" date="2022" name="Microbiol. Resour. Announc.">
        <title>Whole-Genome Sequence of Entomortierella parvispora E1425, a Mucoromycotan Fungus Associated with Burkholderiaceae-Related Endosymbiotic Bacteria.</title>
        <authorList>
            <person name="Herlambang A."/>
            <person name="Guo Y."/>
            <person name="Takashima Y."/>
            <person name="Narisawa K."/>
            <person name="Ohta H."/>
            <person name="Nishizawa T."/>
        </authorList>
    </citation>
    <scope>NUCLEOTIDE SEQUENCE</scope>
    <source>
        <strain evidence="1">E1425</strain>
    </source>
</reference>
<accession>A0A9P3H064</accession>
<name>A0A9P3H064_9FUNG</name>
<sequence>MFASWSSSLVAFRRASFCCTNFSSNSVRSIVTLSSSFLHHISHRNSFCRNRNGVVILLHWDIFGQRRWRALWTCIDLGTHKT</sequence>
<protein>
    <submittedName>
        <fullName evidence="1">Uncharacterized protein</fullName>
    </submittedName>
</protein>